<dbReference type="EMBL" id="BSXT01000894">
    <property type="protein sequence ID" value="GMF35779.1"/>
    <property type="molecule type" value="Genomic_DNA"/>
</dbReference>
<evidence type="ECO:0000313" key="3">
    <source>
        <dbReference type="Proteomes" id="UP001165121"/>
    </source>
</evidence>
<feature type="compositionally biased region" description="Polar residues" evidence="1">
    <location>
        <begin position="1"/>
        <end position="10"/>
    </location>
</feature>
<reference evidence="2" key="1">
    <citation type="submission" date="2023-04" db="EMBL/GenBank/DDBJ databases">
        <title>Phytophthora fragariaefolia NBRC 109709.</title>
        <authorList>
            <person name="Ichikawa N."/>
            <person name="Sato H."/>
            <person name="Tonouchi N."/>
        </authorList>
    </citation>
    <scope>NUCLEOTIDE SEQUENCE</scope>
    <source>
        <strain evidence="2">NBRC 109709</strain>
    </source>
</reference>
<evidence type="ECO:0000256" key="1">
    <source>
        <dbReference type="SAM" id="MobiDB-lite"/>
    </source>
</evidence>
<dbReference type="Proteomes" id="UP001165121">
    <property type="component" value="Unassembled WGS sequence"/>
</dbReference>
<dbReference type="AlphaFoldDB" id="A0A9W6XCJ2"/>
<name>A0A9W6XCJ2_9STRA</name>
<feature type="compositionally biased region" description="Polar residues" evidence="1">
    <location>
        <begin position="20"/>
        <end position="36"/>
    </location>
</feature>
<feature type="region of interest" description="Disordered" evidence="1">
    <location>
        <begin position="1"/>
        <end position="36"/>
    </location>
</feature>
<evidence type="ECO:0000313" key="2">
    <source>
        <dbReference type="EMBL" id="GMF35779.1"/>
    </source>
</evidence>
<gene>
    <name evidence="2" type="ORF">Pfra01_000956200</name>
</gene>
<organism evidence="2 3">
    <name type="scientific">Phytophthora fragariaefolia</name>
    <dbReference type="NCBI Taxonomy" id="1490495"/>
    <lineage>
        <taxon>Eukaryota</taxon>
        <taxon>Sar</taxon>
        <taxon>Stramenopiles</taxon>
        <taxon>Oomycota</taxon>
        <taxon>Peronosporomycetes</taxon>
        <taxon>Peronosporales</taxon>
        <taxon>Peronosporaceae</taxon>
        <taxon>Phytophthora</taxon>
    </lineage>
</organism>
<sequence length="116" mass="12693">MSSRLSSTIDGRSLPAPGETNANSTSNGGPTKTQLGNQYPIYRAEDCYLTIASSASARTVSRWFRLPTKVSNHARYPSVMGTGHRAWEKATVPHDDLGEGGHRSSPRVLRLCQQMF</sequence>
<protein>
    <submittedName>
        <fullName evidence="2">Unnamed protein product</fullName>
    </submittedName>
</protein>
<keyword evidence="3" id="KW-1185">Reference proteome</keyword>
<accession>A0A9W6XCJ2</accession>
<proteinExistence type="predicted"/>
<comment type="caution">
    <text evidence="2">The sequence shown here is derived from an EMBL/GenBank/DDBJ whole genome shotgun (WGS) entry which is preliminary data.</text>
</comment>